<dbReference type="GO" id="GO:0003676">
    <property type="term" value="F:nucleic acid binding"/>
    <property type="evidence" value="ECO:0007669"/>
    <property type="project" value="InterPro"/>
</dbReference>
<feature type="binding site" evidence="9">
    <location>
        <position position="79"/>
    </location>
    <ligand>
        <name>Zn(2+)</name>
        <dbReference type="ChEBI" id="CHEBI:29105"/>
        <label>2</label>
    </ligand>
</feature>
<proteinExistence type="inferred from homology"/>
<comment type="similarity">
    <text evidence="8 11">Belongs to the archaeal rpoM/eukaryotic RPA12/RPB9/RPC11 RNA polymerase family.</text>
</comment>
<feature type="binding site" evidence="9">
    <location>
        <position position="8"/>
    </location>
    <ligand>
        <name>Zn(2+)</name>
        <dbReference type="ChEBI" id="CHEBI:29105"/>
        <label>1</label>
    </ligand>
</feature>
<feature type="binding site" evidence="9">
    <location>
        <position position="30"/>
    </location>
    <ligand>
        <name>Zn(2+)</name>
        <dbReference type="ChEBI" id="CHEBI:29105"/>
        <label>1</label>
    </ligand>
</feature>
<comment type="function">
    <text evidence="8">DNA-dependent RNA polymerase catalyzes the transcription of DNA into RNA using the four ribonucleoside triphosphates as substrates.</text>
</comment>
<feature type="domain" description="TFIIS-type" evidence="12">
    <location>
        <begin position="70"/>
        <end position="112"/>
    </location>
</feature>
<gene>
    <name evidence="13" type="ORF">K470DRAFT_260475</name>
</gene>
<feature type="zinc finger region" description="C4-type" evidence="10">
    <location>
        <begin position="5"/>
        <end position="30"/>
    </location>
</feature>
<feature type="binding site" evidence="9">
    <location>
        <position position="27"/>
    </location>
    <ligand>
        <name>Zn(2+)</name>
        <dbReference type="ChEBI" id="CHEBI:29105"/>
        <label>1</label>
    </ligand>
</feature>
<keyword evidence="5 9" id="KW-0862">Zinc</keyword>
<feature type="binding site" evidence="9">
    <location>
        <position position="107"/>
    </location>
    <ligand>
        <name>Zn(2+)</name>
        <dbReference type="ChEBI" id="CHEBI:29105"/>
        <label>2</label>
    </ligand>
</feature>
<dbReference type="FunFam" id="2.20.25.10:FF:000005">
    <property type="entry name" value="DNA-directed RNA polymerase subunit"/>
    <property type="match status" value="1"/>
</dbReference>
<evidence type="ECO:0000256" key="1">
    <source>
        <dbReference type="ARBA" id="ARBA00004123"/>
    </source>
</evidence>
<evidence type="ECO:0000259" key="12">
    <source>
        <dbReference type="PROSITE" id="PS51133"/>
    </source>
</evidence>
<dbReference type="GO" id="GO:0006386">
    <property type="term" value="P:termination of RNA polymerase III transcription"/>
    <property type="evidence" value="ECO:0007669"/>
    <property type="project" value="TreeGrafter"/>
</dbReference>
<evidence type="ECO:0000256" key="7">
    <source>
        <dbReference type="ARBA" id="ARBA00023242"/>
    </source>
</evidence>
<dbReference type="PANTHER" id="PTHR11239">
    <property type="entry name" value="DNA-DIRECTED RNA POLYMERASE"/>
    <property type="match status" value="1"/>
</dbReference>
<feature type="binding site" evidence="9">
    <location>
        <position position="74"/>
    </location>
    <ligand>
        <name>Zn(2+)</name>
        <dbReference type="ChEBI" id="CHEBI:29105"/>
        <label>2</label>
    </ligand>
</feature>
<evidence type="ECO:0000256" key="10">
    <source>
        <dbReference type="PIRSR" id="PIRSR005586-2"/>
    </source>
</evidence>
<keyword evidence="3 9" id="KW-0479">Metal-binding</keyword>
<dbReference type="InterPro" id="IPR001529">
    <property type="entry name" value="Zn_ribbon_RPB9"/>
</dbReference>
<dbReference type="Pfam" id="PF01096">
    <property type="entry name" value="Zn_ribbon_TFIIS"/>
    <property type="match status" value="1"/>
</dbReference>
<dbReference type="CDD" id="cd10509">
    <property type="entry name" value="Zn-ribbon_RPC11"/>
    <property type="match status" value="1"/>
</dbReference>
<comment type="subcellular location">
    <subcellularLocation>
        <location evidence="1 8">Nucleus</location>
    </subcellularLocation>
</comment>
<dbReference type="AlphaFoldDB" id="A0A6A7BR77"/>
<dbReference type="Pfam" id="PF02150">
    <property type="entry name" value="Zn_ribbon_RPB9"/>
    <property type="match status" value="1"/>
</dbReference>
<keyword evidence="7 8" id="KW-0539">Nucleus</keyword>
<dbReference type="SMART" id="SM00440">
    <property type="entry name" value="ZnF_C2C2"/>
    <property type="match status" value="1"/>
</dbReference>
<evidence type="ECO:0000256" key="5">
    <source>
        <dbReference type="ARBA" id="ARBA00022833"/>
    </source>
</evidence>
<dbReference type="InterPro" id="IPR001222">
    <property type="entry name" value="Znf_TFIIS"/>
</dbReference>
<dbReference type="InterPro" id="IPR012164">
    <property type="entry name" value="Rpa12/Rpb9/Rpc10/TFS"/>
</dbReference>
<keyword evidence="2 8" id="KW-0240">DNA-directed RNA polymerase</keyword>
<dbReference type="InterPro" id="IPR034014">
    <property type="entry name" value="Zn_ribbon_RPC11_C"/>
</dbReference>
<reference evidence="13" key="1">
    <citation type="journal article" date="2020" name="Stud. Mycol.">
        <title>101 Dothideomycetes genomes: a test case for predicting lifestyles and emergence of pathogens.</title>
        <authorList>
            <person name="Haridas S."/>
            <person name="Albert R."/>
            <person name="Binder M."/>
            <person name="Bloem J."/>
            <person name="Labutti K."/>
            <person name="Salamov A."/>
            <person name="Andreopoulos B."/>
            <person name="Baker S."/>
            <person name="Barry K."/>
            <person name="Bills G."/>
            <person name="Bluhm B."/>
            <person name="Cannon C."/>
            <person name="Castanera R."/>
            <person name="Culley D."/>
            <person name="Daum C."/>
            <person name="Ezra D."/>
            <person name="Gonzalez J."/>
            <person name="Henrissat B."/>
            <person name="Kuo A."/>
            <person name="Liang C."/>
            <person name="Lipzen A."/>
            <person name="Lutzoni F."/>
            <person name="Magnuson J."/>
            <person name="Mondo S."/>
            <person name="Nolan M."/>
            <person name="Ohm R."/>
            <person name="Pangilinan J."/>
            <person name="Park H.-J."/>
            <person name="Ramirez L."/>
            <person name="Alfaro M."/>
            <person name="Sun H."/>
            <person name="Tritt A."/>
            <person name="Yoshinaga Y."/>
            <person name="Zwiers L.-H."/>
            <person name="Turgeon B."/>
            <person name="Goodwin S."/>
            <person name="Spatafora J."/>
            <person name="Crous P."/>
            <person name="Grigoriev I."/>
        </authorList>
    </citation>
    <scope>NUCLEOTIDE SEQUENCE</scope>
    <source>
        <strain evidence="13">CBS 480.64</strain>
    </source>
</reference>
<dbReference type="Proteomes" id="UP000799421">
    <property type="component" value="Unassembled WGS sequence"/>
</dbReference>
<dbReference type="PIRSF" id="PIRSF005586">
    <property type="entry name" value="RNApol_RpoM"/>
    <property type="match status" value="1"/>
</dbReference>
<dbReference type="OrthoDB" id="282152at2759"/>
<protein>
    <recommendedName>
        <fullName evidence="8">DNA-directed RNA polymerase subunit</fullName>
    </recommendedName>
</protein>
<feature type="binding site" evidence="9">
    <location>
        <position position="104"/>
    </location>
    <ligand>
        <name>Zn(2+)</name>
        <dbReference type="ChEBI" id="CHEBI:29105"/>
        <label>2</label>
    </ligand>
</feature>
<organism evidence="13 14">
    <name type="scientific">Piedraia hortae CBS 480.64</name>
    <dbReference type="NCBI Taxonomy" id="1314780"/>
    <lineage>
        <taxon>Eukaryota</taxon>
        <taxon>Fungi</taxon>
        <taxon>Dikarya</taxon>
        <taxon>Ascomycota</taxon>
        <taxon>Pezizomycotina</taxon>
        <taxon>Dothideomycetes</taxon>
        <taxon>Dothideomycetidae</taxon>
        <taxon>Capnodiales</taxon>
        <taxon>Piedraiaceae</taxon>
        <taxon>Piedraia</taxon>
    </lineage>
</organism>
<evidence type="ECO:0000256" key="11">
    <source>
        <dbReference type="RuleBase" id="RU003474"/>
    </source>
</evidence>
<dbReference type="EMBL" id="MU006028">
    <property type="protein sequence ID" value="KAF2857761.1"/>
    <property type="molecule type" value="Genomic_DNA"/>
</dbReference>
<evidence type="ECO:0000313" key="13">
    <source>
        <dbReference type="EMBL" id="KAF2857761.1"/>
    </source>
</evidence>
<dbReference type="PROSITE" id="PS51133">
    <property type="entry name" value="ZF_TFIIS_2"/>
    <property type="match status" value="1"/>
</dbReference>
<dbReference type="GO" id="GO:0008270">
    <property type="term" value="F:zinc ion binding"/>
    <property type="evidence" value="ECO:0007669"/>
    <property type="project" value="UniProtKB-KW"/>
</dbReference>
<dbReference type="GO" id="GO:0005666">
    <property type="term" value="C:RNA polymerase III complex"/>
    <property type="evidence" value="ECO:0007669"/>
    <property type="project" value="TreeGrafter"/>
</dbReference>
<keyword evidence="6 8" id="KW-0804">Transcription</keyword>
<evidence type="ECO:0000256" key="9">
    <source>
        <dbReference type="PIRSR" id="PIRSR005586-1"/>
    </source>
</evidence>
<dbReference type="GO" id="GO:0003899">
    <property type="term" value="F:DNA-directed RNA polymerase activity"/>
    <property type="evidence" value="ECO:0007669"/>
    <property type="project" value="InterPro"/>
</dbReference>
<sequence>MLLFCPNCSNTLSVTTNHAAGGNCFTCRTCPYQKPLDDGIYYERHYMPKKKRLDGDILGGADAWKNVDRTPIRCKNDRCGSNEAYFRQVQIRSADEPMTTFYKCCRCGTDWREN</sequence>
<evidence type="ECO:0000256" key="4">
    <source>
        <dbReference type="ARBA" id="ARBA00022771"/>
    </source>
</evidence>
<evidence type="ECO:0000256" key="6">
    <source>
        <dbReference type="ARBA" id="ARBA00023163"/>
    </source>
</evidence>
<keyword evidence="4 10" id="KW-0863">Zinc-finger</keyword>
<evidence type="ECO:0000256" key="2">
    <source>
        <dbReference type="ARBA" id="ARBA00022478"/>
    </source>
</evidence>
<evidence type="ECO:0000313" key="14">
    <source>
        <dbReference type="Proteomes" id="UP000799421"/>
    </source>
</evidence>
<dbReference type="PANTHER" id="PTHR11239:SF12">
    <property type="entry name" value="DNA-DIRECTED RNA POLYMERASE III SUBUNIT RPC10"/>
    <property type="match status" value="1"/>
</dbReference>
<accession>A0A6A7BR77</accession>
<keyword evidence="14" id="KW-1185">Reference proteome</keyword>
<dbReference type="SUPFAM" id="SSF57783">
    <property type="entry name" value="Zinc beta-ribbon"/>
    <property type="match status" value="2"/>
</dbReference>
<evidence type="ECO:0000256" key="8">
    <source>
        <dbReference type="PIRNR" id="PIRNR005586"/>
    </source>
</evidence>
<dbReference type="Gene3D" id="2.20.25.10">
    <property type="match status" value="1"/>
</dbReference>
<feature type="binding site" evidence="9">
    <location>
        <position position="5"/>
    </location>
    <ligand>
        <name>Zn(2+)</name>
        <dbReference type="ChEBI" id="CHEBI:29105"/>
        <label>1</label>
    </ligand>
</feature>
<evidence type="ECO:0000256" key="3">
    <source>
        <dbReference type="ARBA" id="ARBA00022723"/>
    </source>
</evidence>
<name>A0A6A7BR77_9PEZI</name>